<proteinExistence type="predicted"/>
<organism evidence="1 2">
    <name type="scientific">Paenibacillus agilis</name>
    <dbReference type="NCBI Taxonomy" id="3020863"/>
    <lineage>
        <taxon>Bacteria</taxon>
        <taxon>Bacillati</taxon>
        <taxon>Bacillota</taxon>
        <taxon>Bacilli</taxon>
        <taxon>Bacillales</taxon>
        <taxon>Paenibacillaceae</taxon>
        <taxon>Paenibacillus</taxon>
    </lineage>
</organism>
<dbReference type="Proteomes" id="UP000318102">
    <property type="component" value="Unassembled WGS sequence"/>
</dbReference>
<reference evidence="1 2" key="1">
    <citation type="submission" date="2019-07" db="EMBL/GenBank/DDBJ databases">
        <authorList>
            <person name="Kim J."/>
        </authorList>
    </citation>
    <scope>NUCLEOTIDE SEQUENCE [LARGE SCALE GENOMIC DNA]</scope>
    <source>
        <strain evidence="1 2">N4</strain>
    </source>
</reference>
<evidence type="ECO:0000313" key="1">
    <source>
        <dbReference type="EMBL" id="TVX92972.1"/>
    </source>
</evidence>
<keyword evidence="2" id="KW-1185">Reference proteome</keyword>
<sequence length="244" mass="28167">MGEGHWAHPLFLCGRVVYTFACRLSCIIYRTEEGGRIVRGCSSYNRVVIGLGGDCSVAYQIRRLGLRQAAYPLDWFAMPDAGLTASLIQSNFSSFMERDNLDILGITDNGLYYHVVDRKWNCHSFHDFPIVEGESPLYNYELYYQTLQKRIRRFLDDLRMDKPVTLIRMGYEHQDIPILENAITTARQFPFELLLIKESHACKQPELIAKHKSTLQYLMPTGPSWYGNDDAWVKLACEVLLIEE</sequence>
<name>A0A559IZC1_9BACL</name>
<gene>
    <name evidence="1" type="ORF">FPZ44_07820</name>
</gene>
<dbReference type="InterPro" id="IPR014903">
    <property type="entry name" value="DUF1796"/>
</dbReference>
<dbReference type="OrthoDB" id="5326008at2"/>
<dbReference type="Pfam" id="PF08795">
    <property type="entry name" value="DUF1796"/>
    <property type="match status" value="1"/>
</dbReference>
<dbReference type="EMBL" id="VNJK01000001">
    <property type="protein sequence ID" value="TVX92972.1"/>
    <property type="molecule type" value="Genomic_DNA"/>
</dbReference>
<protein>
    <submittedName>
        <fullName evidence="1">Uncharacterized protein</fullName>
    </submittedName>
</protein>
<evidence type="ECO:0000313" key="2">
    <source>
        <dbReference type="Proteomes" id="UP000318102"/>
    </source>
</evidence>
<comment type="caution">
    <text evidence="1">The sequence shown here is derived from an EMBL/GenBank/DDBJ whole genome shotgun (WGS) entry which is preliminary data.</text>
</comment>
<accession>A0A559IZC1</accession>
<dbReference type="AlphaFoldDB" id="A0A559IZC1"/>